<evidence type="ECO:0000259" key="10">
    <source>
        <dbReference type="PROSITE" id="PS50075"/>
    </source>
</evidence>
<evidence type="ECO:0000256" key="5">
    <source>
        <dbReference type="ARBA" id="ARBA00022553"/>
    </source>
</evidence>
<accession>A0ABV7BQL1</accession>
<evidence type="ECO:0000256" key="1">
    <source>
        <dbReference type="ARBA" id="ARBA00004496"/>
    </source>
</evidence>
<feature type="active site" description="Proton acceptor; for dehydratase activity" evidence="8">
    <location>
        <position position="2363"/>
    </location>
</feature>
<keyword evidence="7" id="KW-0511">Multifunctional enzyme</keyword>
<dbReference type="SMART" id="SM00822">
    <property type="entry name" value="PKS_KR"/>
    <property type="match status" value="3"/>
</dbReference>
<dbReference type="InterPro" id="IPR009081">
    <property type="entry name" value="PP-bd_ACP"/>
</dbReference>
<dbReference type="SMART" id="SM00823">
    <property type="entry name" value="PKS_PP"/>
    <property type="match status" value="4"/>
</dbReference>
<dbReference type="PROSITE" id="PS52004">
    <property type="entry name" value="KS3_2"/>
    <property type="match status" value="3"/>
</dbReference>
<keyword evidence="14" id="KW-1185">Reference proteome</keyword>
<comment type="subcellular location">
    <subcellularLocation>
        <location evidence="1">Cytoplasm</location>
    </subcellularLocation>
</comment>
<name>A0ABV7BQL1_9PROT</name>
<comment type="caution">
    <text evidence="13">The sequence shown here is derived from an EMBL/GenBank/DDBJ whole genome shotgun (WGS) entry which is preliminary data.</text>
</comment>
<dbReference type="InterPro" id="IPR049551">
    <property type="entry name" value="PKS_DH_C"/>
</dbReference>
<dbReference type="PANTHER" id="PTHR43775">
    <property type="entry name" value="FATTY ACID SYNTHASE"/>
    <property type="match status" value="1"/>
</dbReference>
<dbReference type="InterPro" id="IPR057326">
    <property type="entry name" value="KR_dom"/>
</dbReference>
<evidence type="ECO:0000259" key="12">
    <source>
        <dbReference type="PROSITE" id="PS52019"/>
    </source>
</evidence>
<comment type="pathway">
    <text evidence="2">Antibiotic biosynthesis.</text>
</comment>
<gene>
    <name evidence="13" type="ORF">ACFOD3_02875</name>
</gene>
<dbReference type="InterPro" id="IPR050091">
    <property type="entry name" value="PKS_NRPS_Biosynth_Enz"/>
</dbReference>
<keyword evidence="4" id="KW-0963">Cytoplasm</keyword>
<keyword evidence="3" id="KW-0596">Phosphopantetheine</keyword>
<feature type="region of interest" description="N-terminal hotdog fold" evidence="8">
    <location>
        <begin position="2330"/>
        <end position="2467"/>
    </location>
</feature>
<evidence type="ECO:0000313" key="13">
    <source>
        <dbReference type="EMBL" id="MFC2998818.1"/>
    </source>
</evidence>
<dbReference type="InterPro" id="IPR018201">
    <property type="entry name" value="Ketoacyl_synth_AS"/>
</dbReference>
<dbReference type="Pfam" id="PF21089">
    <property type="entry name" value="PKS_DH_N"/>
    <property type="match status" value="1"/>
</dbReference>
<dbReference type="InterPro" id="IPR049900">
    <property type="entry name" value="PKS_mFAS_DH"/>
</dbReference>
<dbReference type="Proteomes" id="UP001595420">
    <property type="component" value="Unassembled WGS sequence"/>
</dbReference>
<dbReference type="InterPro" id="IPR032821">
    <property type="entry name" value="PKS_assoc"/>
</dbReference>
<protein>
    <submittedName>
        <fullName evidence="13">SDR family NAD(P)-dependent oxidoreductase</fullName>
    </submittedName>
</protein>
<feature type="region of interest" description="N-terminal hotdog fold" evidence="8">
    <location>
        <begin position="638"/>
        <end position="757"/>
    </location>
</feature>
<dbReference type="SMART" id="SM01294">
    <property type="entry name" value="PKS_PP_betabranch"/>
    <property type="match status" value="3"/>
</dbReference>
<dbReference type="Pfam" id="PF14765">
    <property type="entry name" value="PS-DH"/>
    <property type="match status" value="3"/>
</dbReference>
<dbReference type="InterPro" id="IPR014031">
    <property type="entry name" value="Ketoacyl_synth_C"/>
</dbReference>
<dbReference type="InterPro" id="IPR020841">
    <property type="entry name" value="PKS_Beta-ketoAc_synthase_dom"/>
</dbReference>
<dbReference type="SMART" id="SM00826">
    <property type="entry name" value="PKS_DH"/>
    <property type="match status" value="1"/>
</dbReference>
<comment type="caution">
    <text evidence="8">Lacks conserved residue(s) required for the propagation of feature annotation.</text>
</comment>
<dbReference type="InterPro" id="IPR013968">
    <property type="entry name" value="PKS_KR"/>
</dbReference>
<dbReference type="Pfam" id="PF00550">
    <property type="entry name" value="PP-binding"/>
    <property type="match status" value="4"/>
</dbReference>
<dbReference type="Pfam" id="PF16197">
    <property type="entry name" value="KAsynt_C_assoc"/>
    <property type="match status" value="2"/>
</dbReference>
<reference evidence="14" key="1">
    <citation type="journal article" date="2019" name="Int. J. Syst. Evol. Microbiol.">
        <title>The Global Catalogue of Microorganisms (GCM) 10K type strain sequencing project: providing services to taxonomists for standard genome sequencing and annotation.</title>
        <authorList>
            <consortium name="The Broad Institute Genomics Platform"/>
            <consortium name="The Broad Institute Genome Sequencing Center for Infectious Disease"/>
            <person name="Wu L."/>
            <person name="Ma J."/>
        </authorList>
    </citation>
    <scope>NUCLEOTIDE SEQUENCE [LARGE SCALE GENOMIC DNA]</scope>
    <source>
        <strain evidence="14">CGMCC 1.16855</strain>
    </source>
</reference>
<evidence type="ECO:0000256" key="8">
    <source>
        <dbReference type="PROSITE-ProRule" id="PRU01363"/>
    </source>
</evidence>
<feature type="region of interest" description="Disordered" evidence="9">
    <location>
        <begin position="4926"/>
        <end position="4947"/>
    </location>
</feature>
<feature type="domain" description="Ketosynthase family 3 (KS3)" evidence="11">
    <location>
        <begin position="106"/>
        <end position="511"/>
    </location>
</feature>
<feature type="domain" description="Carrier" evidence="10">
    <location>
        <begin position="20"/>
        <end position="94"/>
    </location>
</feature>
<feature type="active site" description="Proton donor; for dehydratase activity" evidence="8">
    <location>
        <position position="2539"/>
    </location>
</feature>
<dbReference type="SMART" id="SM00825">
    <property type="entry name" value="PKS_KS"/>
    <property type="match status" value="3"/>
</dbReference>
<evidence type="ECO:0000256" key="4">
    <source>
        <dbReference type="ARBA" id="ARBA00022490"/>
    </source>
</evidence>
<evidence type="ECO:0000313" key="14">
    <source>
        <dbReference type="Proteomes" id="UP001595420"/>
    </source>
</evidence>
<evidence type="ECO:0000256" key="3">
    <source>
        <dbReference type="ARBA" id="ARBA00022450"/>
    </source>
</evidence>
<feature type="domain" description="Ketosynthase family 3 (KS3)" evidence="11">
    <location>
        <begin position="3195"/>
        <end position="3623"/>
    </location>
</feature>
<dbReference type="InterPro" id="IPR006162">
    <property type="entry name" value="Ppantetheine_attach_site"/>
</dbReference>
<feature type="domain" description="Carrier" evidence="10">
    <location>
        <begin position="4821"/>
        <end position="4895"/>
    </location>
</feature>
<dbReference type="PROSITE" id="PS00606">
    <property type="entry name" value="KS3_1"/>
    <property type="match status" value="3"/>
</dbReference>
<feature type="active site" description="Proton acceptor; for dehydratase activity" evidence="8">
    <location>
        <position position="672"/>
    </location>
</feature>
<sequence length="4971" mass="513624">MTTAYARRLAALKQSAPQGGDVLETLRGLFAQSLGVAPDTIEATRPFAEMGLTSLLAVRFLDRVNRHFGLSLGVETLFAHASLAALATQIRPPPIVAPVAQRAARSADIAIIGMSGRFPGAPDIVTLRERLAEGALLVGAMPADRLAHPVAAPPNAAAGFLSGIDRFDAGFFGISPREAAAMDPQQRLFLEECWLALENAGLPAESLRGRRIGVFAGAASAGHESLVAEESSHGLTGNLVSLLAARIAYALDLRGPAMVVDTACSASLVAVHLACQAIRAGEVEMALAGGVRLFLDDRSFATMGRIGMLSPGGRCRSFDATADGIAVGEAAAAVVLKPLDRALADGDRIEAVIRASGTNQDGRSNGITAPNGRAQAELIREVWDRAGIDPESIGLVEAHGTGTPLGDPIEVAALAEVLGERGTPAWLGSIKSNIGHTSEAAGIAGLIKAVLCLRDGLVLPSIGYDTPNPRAGFGSALRVAAEALPWTEPLRRAAVSAFGLSGTNAHVVLESPPAVAPRAVAGGPWLVALSAATAEGLPRLAARLAVWLRAQAAPRLDDVCRTLIDGRSAMAFRHAFVAPDLAAILAALDAVTPADAARVPRDAASRPAMGAPATQAAQWCAGARLDGAALYPNARRSLALPGYPFAPEVHWAAAPQGLPLRLAHDHPLVRDHLLGGAAVLHAGLFLEFARQEAARAGAFRGAMHDIAWLRTATVPEGGTLALNLAIEDGACTLSAADEARPFARAKLGAVARAPAPVDLAALRGAATQRIARSDLPGGDVVQLGPSYPGFETLWLLPDGALGCLPAPPDACGLPPRLSDAAIQVAVAALAARDGAAALRYPAALSALEMFGAAPAGEAWIYARPCEADRVDVLLLDSKGTVRQRWSGLELRAAAAAAPRLVPRSMVPDWVTVTTLPAEPAWPDLVLGEAPGLALPAPAIALEDAVALEAAVAALDVARPPVIWLLDTQSAETPQAAFTLHRLVRGLVRAGLETAAVQLRIVTAHAHCVTPQDAPRQPMAAVTEGLAKAIGVEFPAWRVAICDIDMAAPPAPLQIATEAGDSNGESIVLRGERRFRRVLRPATRTEGGALRQGGRYLVVGGMGRVGRVLCRILARDFGAKLVLLSRSPLDADRAAFLAKLGPEARYIAADIAAPGALEGIGPLDGVVQAVVDPVFGRCDRMSEAEFRAALHPKVHGLVALADWVAARPERPKLIVFSSIGAFAGFPGTAGQSAYCAACCFEASYALHLREALGLDSQVVHWGLWQHADLNPAMVSRLAAQGVDVQDAAASARALDGLLAAPQSVHAALSDAVWAAMGGPDAAAPAALAEAARAIVAPVAAQPNLHAAMDAHARALLAERLAEAGLLPAVGERLPRSRWSVASDQARLALALVEILARHGVLRAEGEDLLGLAVPDPQPAAAREAALLARDASPGMQAALALLRLCVAAVPDILAGRRAATEVLFPGGSTELVAPLYDGQPALVACNAMMAAASLAFARAQGAPLRIVEVGAGTGATTAPVLAALQAACVTFDYHVTDLSPALLRGAKARFGTAPGLHYTPLDISRDPAAQGFAEGTADLVLASDVLHATPDVAQSLRHVAALLRPGGVLLLNETTRAEDVATLTFGLLEGWWLAQDADRRLPHAPLLSIPCWAKALREAGFGAVEAVPAPGFGEADPPHAVLLARRGPHAAAAALARPTVARVPAAAMAPQGLQALLAECVGAALDLPAARIEADAPFGEIGVDSIVAPQIAEAVNDRLGIALRSTDLYNFGSLEALVRHIETRFPEVAGRLAAPAPIAAEPVAASDDAIAIIGISGRFPGAPDLPAFWEMLRTGRHAVREVDRFDLTPIRNRSNARWAALLEDHDRFDPLFFGISPAEAEAMEPQQRLLLEEGWRALEDAGLPPERLAGRSCGVFVGVSASNYVAAPAPAALQTLGGSVAILSARLSYLLDLQGPCFPVDTGCSSSLVALHLAAESLRRGESEVALAAGVSCNIISPHLFLYLSDSGMASPTGRCHSFDDAADGFVPGEGVGCLVLKRLSDARRDGDRIHAVLRGSGTNQDGRTSGLTAPSATSQTALELQVYRQAGIDPATIGMVEAHGTGTKLGDPIEVAALTDAFGQFTAQKQFCALGSVKTNIGHCMAAAGMAGVAKAVLALRHRAIPPSLNFGRPNRHIEFAATPFFVNTTLRDWDAPSPGVPRRAAISSFGFSGSNAHVVIEEAPAAEAATPAAPGGRVVPVSARSAAALEQLLRDLADGLEAAPQPLADVAAMLALRRGHFRHRRAVVAQHESELPTLLREAAARAAREAEPGVNPIPAIAAAWDAGSAATAEDLAALAALHEAGARIDWAPLADGRRPVLDLPGHPFFRQRYWAFDAMAGFAVPAAGDLVLDDSLPLLRDHVVQGRRLLPGTATLDMLRQVALGASTGTLREIAWLAPALPGMTLRAAAEGEGCSVSSAGRVLARAAVDRAPPAASPPLDLAALAARCGQAMTGEDCYAAFTRLGFAYGPALQVLAELRLGEGETLAHLRPGAGLDAATLDGALQAAALIGLEAAGAAQGDRFVPAGLEALEIHAIPAAGTPLRAHAILRADATAAAPGFDITLAEETGRLLAVLRGLRARRLPAEVSSSIGTLAFVPDWQESPLSAGTLPDGALLLLARDAALADALRAALPAGRRLTLARPEHDFDPSDAESCAALLDRVAPAMVVNALRLGASPAEGLGQALATMGVEEGARLLFLLARTVRPMALLHLEPAADGAAGSAAVALLRSAVAENGGLRARVLRMAQPTAAALLEELAEPWPEVAEIRRDGAGRTVLGRVPATLAESPPGWVRAGSTWLVTGGQGGLGLALARHLAAQGAARIALLSRGAPDAAALALVEQAGAVALHLQADVADPVALRAALARLRRQFGPLHGVAHVAGVLHDDLLARQAPQDFDAVLAPKAAGVVALDQLTANEPLDAFLLFSSTAAALGVPGQGAYAAANGFLGGFAAQRQARVAAGLRQGATLAVDWPLWQGGGMAPPAEVAAELDRQLGLLPMPQAEGFRVLGAALALGVPHLLVLHGRTDRLGAALRPVQRPPAAAAGPVEASEVIAYLARLLEEVIHLPPDRLDADERLEEYGLDSIGIMRLNARLEVDLGDVSKTLFFEHRTVRDLAARLLRDHGAALGALLAPGVAAAPPPVAEALPAPRAVAARGSGDIAIIGIAGSYPMAPDLDIFWENLREGRDAITEIPPERWPIEGFWDADRARPETSYTKWGGFLADADCFDARFFGISPVEADSLDPQARKFLETCWAALEDAGRTRATLFDGDPAPERRRGGVFVGVMNGDYALLGPEEAARGNLIGPNASYWNIANRVSWILDLHGPSLALDTACSASLSAIHAACQALRAGECSVALAGGVNLILHPSRHWILSKSGFAASDGRCRSFGVGGDGYVPGEGVGAVLLKPLERALADGDRIHAVIKGSALNHGGRSGGFTVPDPAAQGALVAEALERAGTPPASISYIEAHGTGTALGDPVEVAGLGRAFAGLPEGSLPIGSVKSNIGHLEAAAGIAGLTKVVLQLRHGMLAPSLHAEVLNPDLGLSRTPLHVQHQAAPWLATNGPRRAGISSFGAGGANAHLVVEEAPPVVPAPMVAGPFLVPLSAATEPALRRVAASLAAWLQAHPDAGPADVARTLQTGREAMRFRAAFLAGTVAELRSGFEAIAAGQGFAEGEVKRDAGGPAPDGDLAALARAWAKGSAKPDWDALAPGRRPPISLPGISFEKRRCWVKVTPRGAPAKPALALPPGIELGVADAQRKHVIGIAADAPVLAEHRVGGASILPGALLLALGLRAGGARALAEWRFLRPADAAAMAAGLSLQLEEGRIAIEAGARLAEGRVATGAPAATVLVAAEDCPQRIDGAAAYALLAGAGADYAGGFRRLLSIQRGAEAAIATLAPGAADWAEALDAAFQITFALLPEEAQAGGYLPAALGRLDILGEPQAVTRILGRRRSAEAGEIVLDLVLEDAAGAPQAILHGFVARRAAALPALEAWHAVWDPVPMPEATAPLRAPVLLAPFANAALAARLGAVLGVAPDTALPDLGTDAVWLLVGGVEDSAAQLEAAVLHLAALVRDLAARPAPPRLVVVTSGAQRARPGEKPCPLAAALAAFSRAAAREQPELRLALLDVDPADVEAPALLPALAAPGADLALRDGVALRRGFGALDLPASPAPAEGVVLIAGGAGGLGRALAEHLAERGARVVLLGRRVPSAAVAETLARGAGRILHLRADLAQPAALEAALAEAVARCGPITTVVHAAMDLREGRVLAQADADIAAVLAPKTTGLANLLAALARQEAGGAPARLVVFSSANAETANPGQAAYAAASAFADAFALRQDRPVLVLDWGFWGEVGAVATAAHRTSLARIGVHPIGTAEGLSLLFRALAAPGLDRVMPLRISDRVAAELRADATRRLAVPAEPPLRLLPAARAAAEAVQAEGGAVLRGAAEGFGAINRHATALARATLSAAGFPKAIAPQKRLEAAVQAMLAKAEPLDAVALAAQAEDLLARDPAAAPYLRLLQACTKSLPAVLTGEVDANAVLFPGGSFDLVAPIYAGNPVVDHLQHMLAQAVAAAVAARPGPVRILEVGAGTGGTTRFVLRALAPFADHVDYLFTDIGPAFLEQAEREWRAEAPFLRTARLDISAAPAAQGMVPRSFDIVIAANVLHATPRIAVTLANLHALLRPGGLVAINEATAAQDFNTLTFGLTRGWWLFGDPEARLPHAPLLDLPRWRNSLAAAGFCGVTALGDPALQCILLAEADGFGRTAPAVETPRVVTQPQRMDDGIEERLRITVAEALRLALEEVEPEASFSEYGADSIISVELVRRVNEVFGIDLKTTALFTYATVRELAAYIRLEHGAAGPAEAEQSDVADRIAGSRERTDRLRSLIRRRMEASAEPPPPDPGASDLASLLRRLEAGEIGYEDAMEMRVTDA</sequence>
<proteinExistence type="predicted"/>
<keyword evidence="5" id="KW-0597">Phosphoprotein</keyword>
<dbReference type="EMBL" id="JBHRSB010000001">
    <property type="protein sequence ID" value="MFC2998818.1"/>
    <property type="molecule type" value="Genomic_DNA"/>
</dbReference>
<dbReference type="InterPro" id="IPR013217">
    <property type="entry name" value="Methyltransf_12"/>
</dbReference>
<dbReference type="Pfam" id="PF22336">
    <property type="entry name" value="RhiE-like_linker"/>
    <property type="match status" value="1"/>
</dbReference>
<feature type="region of interest" description="C-terminal hotdog fold" evidence="8">
    <location>
        <begin position="2487"/>
        <end position="2627"/>
    </location>
</feature>
<evidence type="ECO:0000256" key="2">
    <source>
        <dbReference type="ARBA" id="ARBA00004792"/>
    </source>
</evidence>
<feature type="domain" description="Carrier" evidence="10">
    <location>
        <begin position="3085"/>
        <end position="3161"/>
    </location>
</feature>
<dbReference type="CDD" id="cd02440">
    <property type="entry name" value="AdoMet_MTases"/>
    <property type="match status" value="2"/>
</dbReference>
<dbReference type="InterPro" id="IPR049552">
    <property type="entry name" value="PKS_DH_N"/>
</dbReference>
<dbReference type="InterPro" id="IPR054514">
    <property type="entry name" value="RhiE-like_linker"/>
</dbReference>
<dbReference type="InterPro" id="IPR020806">
    <property type="entry name" value="PKS_PP-bd"/>
</dbReference>
<feature type="domain" description="Carrier" evidence="10">
    <location>
        <begin position="1706"/>
        <end position="1784"/>
    </location>
</feature>
<evidence type="ECO:0000256" key="6">
    <source>
        <dbReference type="ARBA" id="ARBA00022679"/>
    </source>
</evidence>
<feature type="region of interest" description="N-terminal hotdog fold" evidence="8">
    <location>
        <begin position="3725"/>
        <end position="3872"/>
    </location>
</feature>
<keyword evidence="6" id="KW-0808">Transferase</keyword>
<dbReference type="PROSITE" id="PS52019">
    <property type="entry name" value="PKS_MFAS_DH"/>
    <property type="match status" value="3"/>
</dbReference>
<dbReference type="Pfam" id="PF00109">
    <property type="entry name" value="ketoacyl-synt"/>
    <property type="match status" value="3"/>
</dbReference>
<dbReference type="PROSITE" id="PS50075">
    <property type="entry name" value="CARRIER"/>
    <property type="match status" value="4"/>
</dbReference>
<feature type="active site" description="Proton donor; for dehydratase activity" evidence="8">
    <location>
        <position position="819"/>
    </location>
</feature>
<feature type="region of interest" description="C-terminal hotdog fold" evidence="8">
    <location>
        <begin position="767"/>
        <end position="899"/>
    </location>
</feature>
<dbReference type="Pfam" id="PF02801">
    <property type="entry name" value="Ketoacyl-synt_C"/>
    <property type="match status" value="3"/>
</dbReference>
<feature type="domain" description="PKS/mFAS DH" evidence="12">
    <location>
        <begin position="638"/>
        <end position="899"/>
    </location>
</feature>
<dbReference type="InterPro" id="IPR020807">
    <property type="entry name" value="PKS_DH"/>
</dbReference>
<dbReference type="PANTHER" id="PTHR43775:SF37">
    <property type="entry name" value="SI:DKEY-61P9.11"/>
    <property type="match status" value="1"/>
</dbReference>
<dbReference type="RefSeq" id="WP_216834424.1">
    <property type="nucleotide sequence ID" value="NZ_JAFNJS010000001.1"/>
</dbReference>
<feature type="domain" description="PKS/mFAS DH" evidence="12">
    <location>
        <begin position="2330"/>
        <end position="2627"/>
    </location>
</feature>
<dbReference type="Pfam" id="PF08659">
    <property type="entry name" value="KR"/>
    <property type="match status" value="3"/>
</dbReference>
<evidence type="ECO:0000256" key="7">
    <source>
        <dbReference type="ARBA" id="ARBA00023268"/>
    </source>
</evidence>
<dbReference type="PROSITE" id="PS00012">
    <property type="entry name" value="PHOSPHOPANTETHEINE"/>
    <property type="match status" value="1"/>
</dbReference>
<evidence type="ECO:0000259" key="11">
    <source>
        <dbReference type="PROSITE" id="PS52004"/>
    </source>
</evidence>
<dbReference type="Pfam" id="PF08242">
    <property type="entry name" value="Methyltransf_12"/>
    <property type="match status" value="2"/>
</dbReference>
<feature type="region of interest" description="C-terminal hotdog fold" evidence="8">
    <location>
        <begin position="3895"/>
        <end position="4029"/>
    </location>
</feature>
<dbReference type="InterPro" id="IPR014030">
    <property type="entry name" value="Ketoacyl_synth_N"/>
</dbReference>
<evidence type="ECO:0000256" key="9">
    <source>
        <dbReference type="SAM" id="MobiDB-lite"/>
    </source>
</evidence>
<feature type="domain" description="Ketosynthase family 3 (KS3)" evidence="11">
    <location>
        <begin position="1806"/>
        <end position="2219"/>
    </location>
</feature>
<feature type="domain" description="PKS/mFAS DH" evidence="12">
    <location>
        <begin position="3725"/>
        <end position="4029"/>
    </location>
</feature>
<organism evidence="13 14">
    <name type="scientific">Falsiroseomonas tokyonensis</name>
    <dbReference type="NCBI Taxonomy" id="430521"/>
    <lineage>
        <taxon>Bacteria</taxon>
        <taxon>Pseudomonadati</taxon>
        <taxon>Pseudomonadota</taxon>
        <taxon>Alphaproteobacteria</taxon>
        <taxon>Acetobacterales</taxon>
        <taxon>Roseomonadaceae</taxon>
        <taxon>Falsiroseomonas</taxon>
    </lineage>
</organism>
<dbReference type="CDD" id="cd00833">
    <property type="entry name" value="PKS"/>
    <property type="match status" value="3"/>
</dbReference>